<comment type="caution">
    <text evidence="1">The sequence shown here is derived from an EMBL/GenBank/DDBJ whole genome shotgun (WGS) entry which is preliminary data.</text>
</comment>
<name>A0A388LM24_CHABU</name>
<evidence type="ECO:0000313" key="1">
    <source>
        <dbReference type="EMBL" id="GBG83262.1"/>
    </source>
</evidence>
<sequence length="209" mass="21910">MDSTSITVTSSPIVLLKTTSMMAISPSAAARPVITASSAQQGGLLEQADVARGQEEGLPSGVDCADRLICLGALTSRGARGLEEGRGLCAEFVERFHKNGEEVTVIGLTDGDLAAEDVATNANGSCDGNNNNNNDNYTTCKHESCEDIKHGEDSGKGVSAIRLLFFSRSSLAILLLCAVGRDGGRGREGWVMRKMRVWDYGGRVGGGKG</sequence>
<organism evidence="1 2">
    <name type="scientific">Chara braunii</name>
    <name type="common">Braun's stonewort</name>
    <dbReference type="NCBI Taxonomy" id="69332"/>
    <lineage>
        <taxon>Eukaryota</taxon>
        <taxon>Viridiplantae</taxon>
        <taxon>Streptophyta</taxon>
        <taxon>Charophyceae</taxon>
        <taxon>Charales</taxon>
        <taxon>Characeae</taxon>
        <taxon>Chara</taxon>
    </lineage>
</organism>
<dbReference type="Gramene" id="GBG83262">
    <property type="protein sequence ID" value="GBG83262"/>
    <property type="gene ID" value="CBR_g36877"/>
</dbReference>
<dbReference type="Proteomes" id="UP000265515">
    <property type="component" value="Unassembled WGS sequence"/>
</dbReference>
<protein>
    <submittedName>
        <fullName evidence="1">Uncharacterized protein</fullName>
    </submittedName>
</protein>
<evidence type="ECO:0000313" key="2">
    <source>
        <dbReference type="Proteomes" id="UP000265515"/>
    </source>
</evidence>
<reference evidence="1 2" key="1">
    <citation type="journal article" date="2018" name="Cell">
        <title>The Chara Genome: Secondary Complexity and Implications for Plant Terrestrialization.</title>
        <authorList>
            <person name="Nishiyama T."/>
            <person name="Sakayama H."/>
            <person name="Vries J.D."/>
            <person name="Buschmann H."/>
            <person name="Saint-Marcoux D."/>
            <person name="Ullrich K.K."/>
            <person name="Haas F.B."/>
            <person name="Vanderstraeten L."/>
            <person name="Becker D."/>
            <person name="Lang D."/>
            <person name="Vosolsobe S."/>
            <person name="Rombauts S."/>
            <person name="Wilhelmsson P.K.I."/>
            <person name="Janitza P."/>
            <person name="Kern R."/>
            <person name="Heyl A."/>
            <person name="Rumpler F."/>
            <person name="Villalobos L.I.A.C."/>
            <person name="Clay J.M."/>
            <person name="Skokan R."/>
            <person name="Toyoda A."/>
            <person name="Suzuki Y."/>
            <person name="Kagoshima H."/>
            <person name="Schijlen E."/>
            <person name="Tajeshwar N."/>
            <person name="Catarino B."/>
            <person name="Hetherington A.J."/>
            <person name="Saltykova A."/>
            <person name="Bonnot C."/>
            <person name="Breuninger H."/>
            <person name="Symeonidi A."/>
            <person name="Radhakrishnan G.V."/>
            <person name="Van Nieuwerburgh F."/>
            <person name="Deforce D."/>
            <person name="Chang C."/>
            <person name="Karol K.G."/>
            <person name="Hedrich R."/>
            <person name="Ulvskov P."/>
            <person name="Glockner G."/>
            <person name="Delwiche C.F."/>
            <person name="Petrasek J."/>
            <person name="Van de Peer Y."/>
            <person name="Friml J."/>
            <person name="Beilby M."/>
            <person name="Dolan L."/>
            <person name="Kohara Y."/>
            <person name="Sugano S."/>
            <person name="Fujiyama A."/>
            <person name="Delaux P.-M."/>
            <person name="Quint M."/>
            <person name="TheiBen G."/>
            <person name="Hagemann M."/>
            <person name="Harholt J."/>
            <person name="Dunand C."/>
            <person name="Zachgo S."/>
            <person name="Langdale J."/>
            <person name="Maumus F."/>
            <person name="Straeten D.V.D."/>
            <person name="Gould S.B."/>
            <person name="Rensing S.A."/>
        </authorList>
    </citation>
    <scope>NUCLEOTIDE SEQUENCE [LARGE SCALE GENOMIC DNA]</scope>
    <source>
        <strain evidence="1 2">S276</strain>
    </source>
</reference>
<dbReference type="EMBL" id="BFEA01000434">
    <property type="protein sequence ID" value="GBG83262.1"/>
    <property type="molecule type" value="Genomic_DNA"/>
</dbReference>
<gene>
    <name evidence="1" type="ORF">CBR_g36877</name>
</gene>
<keyword evidence="2" id="KW-1185">Reference proteome</keyword>
<dbReference type="AlphaFoldDB" id="A0A388LM24"/>
<accession>A0A388LM24</accession>
<proteinExistence type="predicted"/>